<name>A0A177NXW9_9GAMM</name>
<keyword evidence="2" id="KW-1185">Reference proteome</keyword>
<protein>
    <submittedName>
        <fullName evidence="1">Uncharacterized protein</fullName>
    </submittedName>
</protein>
<accession>A0A177NXW9</accession>
<reference evidence="2" key="1">
    <citation type="submission" date="2016-03" db="EMBL/GenBank/DDBJ databases">
        <authorList>
            <person name="Heylen K."/>
            <person name="De Vos P."/>
            <person name="Vekeman B."/>
        </authorList>
    </citation>
    <scope>NUCLEOTIDE SEQUENCE [LARGE SCALE GENOMIC DNA]</scope>
    <source>
        <strain evidence="2">R-45383</strain>
    </source>
</reference>
<gene>
    <name evidence="1" type="ORF">A1355_02485</name>
</gene>
<dbReference type="EMBL" id="LUUK01000089">
    <property type="protein sequence ID" value="OAI21910.1"/>
    <property type="molecule type" value="Genomic_DNA"/>
</dbReference>
<evidence type="ECO:0000313" key="1">
    <source>
        <dbReference type="EMBL" id="OAI21910.1"/>
    </source>
</evidence>
<dbReference type="AlphaFoldDB" id="A0A177NXW9"/>
<evidence type="ECO:0000313" key="2">
    <source>
        <dbReference type="Proteomes" id="UP000077628"/>
    </source>
</evidence>
<dbReference type="Proteomes" id="UP000077628">
    <property type="component" value="Unassembled WGS sequence"/>
</dbReference>
<comment type="caution">
    <text evidence="1">The sequence shown here is derived from an EMBL/GenBank/DDBJ whole genome shotgun (WGS) entry which is preliminary data.</text>
</comment>
<sequence length="75" mass="8282">MYVGPISAEQVADGLCFERILMRFWVLITAQSARNDTGYLYHLTDNEFSFAAGTSCLSAQVNGASLVENIMWDDG</sequence>
<proteinExistence type="predicted"/>
<organism evidence="1 2">
    <name type="scientific">Methylomonas koyamae</name>
    <dbReference type="NCBI Taxonomy" id="702114"/>
    <lineage>
        <taxon>Bacteria</taxon>
        <taxon>Pseudomonadati</taxon>
        <taxon>Pseudomonadota</taxon>
        <taxon>Gammaproteobacteria</taxon>
        <taxon>Methylococcales</taxon>
        <taxon>Methylococcaceae</taxon>
        <taxon>Methylomonas</taxon>
    </lineage>
</organism>